<dbReference type="Pfam" id="PF04884">
    <property type="entry name" value="UVB_sens_prot"/>
    <property type="match status" value="1"/>
</dbReference>
<dbReference type="PANTHER" id="PTHR12770">
    <property type="entry name" value="RUS1 FAMILY PROTEIN C16ORF58"/>
    <property type="match status" value="1"/>
</dbReference>
<sequence length="156" mass="16997">MPMRVTGHPQEQKRGELTEEAPSSHSPAILLFLSSPPPSKRRFGVSGIEVFADILVQRLIHCYNTMYLPKIRLQLRFTSDLLMELDAGVELATAAVPHPFLPLGAAANIVKNVVAVTLTSTRTPIYKAFAKGENIGDVTAKGECVGNIVDLTQILF</sequence>
<dbReference type="Proteomes" id="UP000594261">
    <property type="component" value="Chromosome 12"/>
</dbReference>
<dbReference type="InterPro" id="IPR054549">
    <property type="entry name" value="UVB_sens_RUS_dom"/>
</dbReference>
<dbReference type="InterPro" id="IPR006968">
    <property type="entry name" value="RUS_fam"/>
</dbReference>
<accession>A0A7N2REK9</accession>
<evidence type="ECO:0000313" key="5">
    <source>
        <dbReference type="Proteomes" id="UP000594261"/>
    </source>
</evidence>
<dbReference type="AlphaFoldDB" id="A0A7N2REK9"/>
<organism evidence="4 5">
    <name type="scientific">Quercus lobata</name>
    <name type="common">Valley oak</name>
    <dbReference type="NCBI Taxonomy" id="97700"/>
    <lineage>
        <taxon>Eukaryota</taxon>
        <taxon>Viridiplantae</taxon>
        <taxon>Streptophyta</taxon>
        <taxon>Embryophyta</taxon>
        <taxon>Tracheophyta</taxon>
        <taxon>Spermatophyta</taxon>
        <taxon>Magnoliopsida</taxon>
        <taxon>eudicotyledons</taxon>
        <taxon>Gunneridae</taxon>
        <taxon>Pentapetalae</taxon>
        <taxon>rosids</taxon>
        <taxon>fabids</taxon>
        <taxon>Fagales</taxon>
        <taxon>Fagaceae</taxon>
        <taxon>Quercus</taxon>
    </lineage>
</organism>
<evidence type="ECO:0000256" key="2">
    <source>
        <dbReference type="SAM" id="MobiDB-lite"/>
    </source>
</evidence>
<comment type="similarity">
    <text evidence="1">Belongs to the RUS1 family.</text>
</comment>
<dbReference type="PANTHER" id="PTHR12770:SF20">
    <property type="entry name" value="PROTEIN ROOT UVB SENSITIVE 6"/>
    <property type="match status" value="1"/>
</dbReference>
<dbReference type="EMBL" id="LRBV02000012">
    <property type="status" value="NOT_ANNOTATED_CDS"/>
    <property type="molecule type" value="Genomic_DNA"/>
</dbReference>
<dbReference type="Gramene" id="QL12p020365:mrna">
    <property type="protein sequence ID" value="QL12p020365:mrna"/>
    <property type="gene ID" value="QL12p020365"/>
</dbReference>
<dbReference type="EnsemblPlants" id="QL12p020365:mrna">
    <property type="protein sequence ID" value="QL12p020365:mrna"/>
    <property type="gene ID" value="QL12p020365"/>
</dbReference>
<reference evidence="4 5" key="1">
    <citation type="journal article" date="2016" name="G3 (Bethesda)">
        <title>First Draft Assembly and Annotation of the Genome of a California Endemic Oak Quercus lobata Nee (Fagaceae).</title>
        <authorList>
            <person name="Sork V.L."/>
            <person name="Fitz-Gibbon S.T."/>
            <person name="Puiu D."/>
            <person name="Crepeau M."/>
            <person name="Gugger P.F."/>
            <person name="Sherman R."/>
            <person name="Stevens K."/>
            <person name="Langley C.H."/>
            <person name="Pellegrini M."/>
            <person name="Salzberg S.L."/>
        </authorList>
    </citation>
    <scope>NUCLEOTIDE SEQUENCE [LARGE SCALE GENOMIC DNA]</scope>
    <source>
        <strain evidence="4 5">cv. SW786</strain>
    </source>
</reference>
<evidence type="ECO:0000259" key="3">
    <source>
        <dbReference type="Pfam" id="PF04884"/>
    </source>
</evidence>
<reference evidence="4" key="2">
    <citation type="submission" date="2021-01" db="UniProtKB">
        <authorList>
            <consortium name="EnsemblPlants"/>
        </authorList>
    </citation>
    <scope>IDENTIFICATION</scope>
</reference>
<keyword evidence="5" id="KW-1185">Reference proteome</keyword>
<dbReference type="InParanoid" id="A0A7N2REK9"/>
<evidence type="ECO:0000313" key="4">
    <source>
        <dbReference type="EnsemblPlants" id="QL12p020365:mrna"/>
    </source>
</evidence>
<protein>
    <recommendedName>
        <fullName evidence="3">Protein root UVB sensitive/RUS domain-containing protein</fullName>
    </recommendedName>
</protein>
<feature type="region of interest" description="Disordered" evidence="2">
    <location>
        <begin position="1"/>
        <end position="23"/>
    </location>
</feature>
<name>A0A7N2REK9_QUELO</name>
<evidence type="ECO:0000256" key="1">
    <source>
        <dbReference type="ARBA" id="ARBA00007558"/>
    </source>
</evidence>
<proteinExistence type="inferred from homology"/>
<feature type="domain" description="Protein root UVB sensitive/RUS" evidence="3">
    <location>
        <begin position="74"/>
        <end position="153"/>
    </location>
</feature>